<evidence type="ECO:0000259" key="3">
    <source>
        <dbReference type="Pfam" id="PF18623"/>
    </source>
</evidence>
<gene>
    <name evidence="5" type="primary">tnsE</name>
    <name evidence="4" type="ORF">I6G67_16710</name>
    <name evidence="5" type="ORF">NCTC10308_02972</name>
</gene>
<dbReference type="AlphaFoldDB" id="A0A380U7R4"/>
<organism evidence="5 6">
    <name type="scientific">Acinetobacter johnsonii</name>
    <dbReference type="NCBI Taxonomy" id="40214"/>
    <lineage>
        <taxon>Bacteria</taxon>
        <taxon>Pseudomonadati</taxon>
        <taxon>Pseudomonadota</taxon>
        <taxon>Gammaproteobacteria</taxon>
        <taxon>Moraxellales</taxon>
        <taxon>Moraxellaceae</taxon>
        <taxon>Acinetobacter</taxon>
    </lineage>
</organism>
<dbReference type="EMBL" id="CP065666">
    <property type="protein sequence ID" value="QPS03789.1"/>
    <property type="molecule type" value="Genomic_DNA"/>
</dbReference>
<evidence type="ECO:0000259" key="2">
    <source>
        <dbReference type="Pfam" id="PF15978"/>
    </source>
</evidence>
<protein>
    <submittedName>
        <fullName evidence="5">Transposon Tn7-like transposition protein</fullName>
    </submittedName>
</protein>
<feature type="domain" description="TnsE C-terminal" evidence="3">
    <location>
        <begin position="624"/>
        <end position="765"/>
    </location>
</feature>
<name>A0A380U7R4_ACIJO</name>
<sequence length="772" mass="90494">MCRKHRKAFSYLEHCIVLKSLVPEQKPIETYKQYVSLASIEKTNLDQQHEAPPVWVNNKIDMILSEDQKQWTKLIQKNSVKQARQCDPALYARLYRNHKNWLLLTNKSAVVLPSAIPKPRVDWKKRDQQLIKQLIKIRDQLLEDLDSPQWTKKFFIKQLGSVSMIEKNWRFLPLTTAFLERYAESVDCYQIRRLTRTFIRQYTENQFYPPSVFLRLSGLSPERLTPEARRFFNSIWGGKLKMSDCLIEYLPKDMIYYTAKKISRHGQTRFDIDTCLFNPLIKRYIHLKLPIESILLYYHKTPIANPDPQKLFNHTLKSVDFSALNVLDLSKNNYQKTHNGQLYFEFNYDSPILKKNMTILLPKLILARDLFFSHPYLLRAALFAENYSTDILVDMNDENAIHINIAQNKKIMRADISDPHFLKKLALILLQPDLNKAFLSIYQKTIVDQKGVKSFNFDMEAPNIKNINLTVEGIFNKKTGIYRIERITSFKNLDTAINRPIQFHFTSKKIIQQIKNAQGQNPKQSTPTCPPREKLNQKADADIDKLIAKLRNLPGKIYTIEELKISLETPPSETTIRQRRKQMDKDQNQEEGFAGGEGDIEGTLPGVTTESDIQLERVTHKDLIKVLDKIEQKGYEIKEIKNSPFKKYKRFRGHKFSNANQLRYFYVYRIINTKNDEQFYLCEIDTSDGKKNISTLLLRYEEKTQLLIEIDFEKLNNSILSQSLSWPKKFISEVRGITAFTTINHPSKKEQLDDVNYYVDWAQRILAKAKSI</sequence>
<dbReference type="Proteomes" id="UP000595107">
    <property type="component" value="Chromosome"/>
</dbReference>
<evidence type="ECO:0000313" key="4">
    <source>
        <dbReference type="EMBL" id="QPS03789.1"/>
    </source>
</evidence>
<dbReference type="RefSeq" id="WP_004684266.1">
    <property type="nucleotide sequence ID" value="NZ_CP065666.1"/>
</dbReference>
<proteinExistence type="predicted"/>
<accession>A0A380U7R4</accession>
<dbReference type="Pfam" id="PF18623">
    <property type="entry name" value="TnsE_C"/>
    <property type="match status" value="1"/>
</dbReference>
<dbReference type="InterPro" id="IPR041419">
    <property type="entry name" value="TnsE_C"/>
</dbReference>
<evidence type="ECO:0000313" key="6">
    <source>
        <dbReference type="Proteomes" id="UP000254227"/>
    </source>
</evidence>
<dbReference type="EMBL" id="UFRV01000006">
    <property type="protein sequence ID" value="SUT98760.1"/>
    <property type="molecule type" value="Genomic_DNA"/>
</dbReference>
<evidence type="ECO:0000313" key="5">
    <source>
        <dbReference type="EMBL" id="SUT98760.1"/>
    </source>
</evidence>
<evidence type="ECO:0000313" key="7">
    <source>
        <dbReference type="Proteomes" id="UP000595107"/>
    </source>
</evidence>
<dbReference type="Pfam" id="PF15978">
    <property type="entry name" value="TnsD"/>
    <property type="match status" value="1"/>
</dbReference>
<reference evidence="4 7" key="2">
    <citation type="submission" date="2020-12" db="EMBL/GenBank/DDBJ databases">
        <title>FDA dAtabase for Regulatory Grade micrObial Sequences (FDA-ARGOS): Supporting development and validation of Infectious Disease Dx tests.</title>
        <authorList>
            <person name="Sproer C."/>
            <person name="Gronow S."/>
            <person name="Severitt S."/>
            <person name="Schroder I."/>
            <person name="Tallon L."/>
            <person name="Sadzewicz L."/>
            <person name="Zhao X."/>
            <person name="Boylan J."/>
            <person name="Ott S."/>
            <person name="Bowen H."/>
            <person name="Vavikolanu K."/>
            <person name="Mehta A."/>
            <person name="Aluvathingal J."/>
            <person name="Nadendla S."/>
            <person name="Lowell S."/>
            <person name="Myers T."/>
            <person name="Yan Y."/>
            <person name="Sichtig H."/>
        </authorList>
    </citation>
    <scope>NUCLEOTIDE SEQUENCE [LARGE SCALE GENOMIC DNA]</scope>
    <source>
        <strain evidence="4 7">FDAARGOS_910</strain>
    </source>
</reference>
<feature type="region of interest" description="Disordered" evidence="1">
    <location>
        <begin position="572"/>
        <end position="604"/>
    </location>
</feature>
<feature type="domain" description="Transposon Tn7 transposition protein TnsD C-terminal" evidence="2">
    <location>
        <begin position="52"/>
        <end position="179"/>
    </location>
</feature>
<evidence type="ECO:0000256" key="1">
    <source>
        <dbReference type="SAM" id="MobiDB-lite"/>
    </source>
</evidence>
<dbReference type="Proteomes" id="UP000254227">
    <property type="component" value="Unassembled WGS sequence"/>
</dbReference>
<reference evidence="5 6" key="1">
    <citation type="submission" date="2018-06" db="EMBL/GenBank/DDBJ databases">
        <authorList>
            <consortium name="Pathogen Informatics"/>
            <person name="Doyle S."/>
        </authorList>
    </citation>
    <scope>NUCLEOTIDE SEQUENCE [LARGE SCALE GENOMIC DNA]</scope>
    <source>
        <strain evidence="5 6">NCTC10308</strain>
    </source>
</reference>
<dbReference type="InterPro" id="IPR032750">
    <property type="entry name" value="TnsD_C"/>
</dbReference>